<reference evidence="1 2" key="1">
    <citation type="submission" date="2017-11" db="EMBL/GenBank/DDBJ databases">
        <title>De-novo sequencing of pomegranate (Punica granatum L.) genome.</title>
        <authorList>
            <person name="Akparov Z."/>
            <person name="Amiraslanov A."/>
            <person name="Hajiyeva S."/>
            <person name="Abbasov M."/>
            <person name="Kaur K."/>
            <person name="Hamwieh A."/>
            <person name="Solovyev V."/>
            <person name="Salamov A."/>
            <person name="Braich B."/>
            <person name="Kosarev P."/>
            <person name="Mahmoud A."/>
            <person name="Hajiyev E."/>
            <person name="Babayeva S."/>
            <person name="Izzatullayeva V."/>
            <person name="Mammadov A."/>
            <person name="Mammadov A."/>
            <person name="Sharifova S."/>
            <person name="Ojaghi J."/>
            <person name="Eynullazada K."/>
            <person name="Bayramov B."/>
            <person name="Abdulazimova A."/>
            <person name="Shahmuradov I."/>
        </authorList>
    </citation>
    <scope>NUCLEOTIDE SEQUENCE [LARGE SCALE GENOMIC DNA]</scope>
    <source>
        <strain evidence="2">cv. AG2017</strain>
        <tissue evidence="1">Leaf</tissue>
    </source>
</reference>
<dbReference type="Proteomes" id="UP000233551">
    <property type="component" value="Unassembled WGS sequence"/>
</dbReference>
<dbReference type="AlphaFoldDB" id="A0A2I0J2T0"/>
<gene>
    <name evidence="1" type="ORF">CRG98_029081</name>
</gene>
<accession>A0A2I0J2T0</accession>
<evidence type="ECO:0000313" key="2">
    <source>
        <dbReference type="Proteomes" id="UP000233551"/>
    </source>
</evidence>
<protein>
    <submittedName>
        <fullName evidence="1">Uncharacterized protein</fullName>
    </submittedName>
</protein>
<organism evidence="1 2">
    <name type="scientific">Punica granatum</name>
    <name type="common">Pomegranate</name>
    <dbReference type="NCBI Taxonomy" id="22663"/>
    <lineage>
        <taxon>Eukaryota</taxon>
        <taxon>Viridiplantae</taxon>
        <taxon>Streptophyta</taxon>
        <taxon>Embryophyta</taxon>
        <taxon>Tracheophyta</taxon>
        <taxon>Spermatophyta</taxon>
        <taxon>Magnoliopsida</taxon>
        <taxon>eudicotyledons</taxon>
        <taxon>Gunneridae</taxon>
        <taxon>Pentapetalae</taxon>
        <taxon>rosids</taxon>
        <taxon>malvids</taxon>
        <taxon>Myrtales</taxon>
        <taxon>Lythraceae</taxon>
        <taxon>Punica</taxon>
    </lineage>
</organism>
<dbReference type="EMBL" id="PGOL01002105">
    <property type="protein sequence ID" value="PKI50527.1"/>
    <property type="molecule type" value="Genomic_DNA"/>
</dbReference>
<keyword evidence="2" id="KW-1185">Reference proteome</keyword>
<comment type="caution">
    <text evidence="1">The sequence shown here is derived from an EMBL/GenBank/DDBJ whole genome shotgun (WGS) entry which is preliminary data.</text>
</comment>
<sequence>MPKDRPDWASFRLDVTTVALDGILLHVRWLLTPKGPLEVTVVVVSRKGSPVDPICKENRKKSEDKSSSIALMKSIDENGVLKRNCKLDLLMQVGLEEEAKGGGR</sequence>
<name>A0A2I0J2T0_PUNGR</name>
<proteinExistence type="predicted"/>
<evidence type="ECO:0000313" key="1">
    <source>
        <dbReference type="EMBL" id="PKI50527.1"/>
    </source>
</evidence>